<dbReference type="RefSeq" id="XP_067544909.1">
    <property type="nucleotide sequence ID" value="XM_067689019.1"/>
</dbReference>
<accession>A0A177EH38</accession>
<keyword evidence="2" id="KW-1185">Reference proteome</keyword>
<name>A0A177EH38_9MICR</name>
<dbReference type="GO" id="GO:0033588">
    <property type="term" value="C:elongator holoenzyme complex"/>
    <property type="evidence" value="ECO:0007669"/>
    <property type="project" value="InterPro"/>
</dbReference>
<dbReference type="GeneID" id="93647951"/>
<dbReference type="InterPro" id="IPR006849">
    <property type="entry name" value="Elp1"/>
</dbReference>
<dbReference type="OrthoDB" id="40048at2759"/>
<dbReference type="PANTHER" id="PTHR12747:SF0">
    <property type="entry name" value="ELONGATOR COMPLEX PROTEIN 1"/>
    <property type="match status" value="1"/>
</dbReference>
<proteinExistence type="predicted"/>
<evidence type="ECO:0000313" key="1">
    <source>
        <dbReference type="EMBL" id="OAG31188.1"/>
    </source>
</evidence>
<dbReference type="UniPathway" id="UPA00988"/>
<dbReference type="AlphaFoldDB" id="A0A177EH38"/>
<sequence length="1195" mass="133785">MENIALEVTNIVKCKNPTVSGGYILTEAGVRHQNGLVKVSEAVPEETGVIAFYAETGGNEFKTVHRSGRIYRALKNKSYVWEAVGEMEETTILGAFFNKDNGNLLIVTETEMFLIDREMELVKQAGFKDAAIEAIRQSQVTTVHAEWSLDGKYILVLANSLLCIFRYDLSEIADTHSISNKVMNSRLVRTKKYLMHESAYVDIVRRVPMPDDEKTYVEDTRARESVLFETRSNYKLAAWHNRFSLVYAVSDENIIHVLERNALKFKEVHHVRKCDQTKEQISENRVVAIGSQTDYLYLIHQEHSRMFFKVYYIKNNCIYLKGNLDLNSVFGTESLGGSASIVPDHSRAPLQTGTCIQIVTEAGVLVVSQKTMVNRTDTDVVDVDGCRLIFYNLAKCCIPPPLFSRFLSLDSMPARISCFAGRIECALPGGLATIPSGKGSDGTESLGRSLEGLSVKHTAPQTVPQTEIPDAVEDCAIVLGQSRGTITLAEQTLTVTVGEASKKIRQVTSVASAMSKHGCLLITKDFLSSTDIFRITYNEENGEVAEEYASRTGKHNRIVFVTNTATILIDEYGMLETQYLQFMVEHQIEKLAEEKNLEAAITLAKKHGVGLDIITAPLLGLLQHTRIEGTLLLEIVKILFVTDNAQNTLCIEKIEQNVIDRIKETQSPTHTTPTTVQTRTIQVLSSVLVEIYLFRKTYGAIIALASQFASDPAVSPFSFALAEGHSASISILQRAIPIISKEEVLRHCLSQYAYTLCYIVLYITDSPFDETNEVLLSAGTDIIDSSNTLEELERRYRIAVVLKHRSKQVLYAIKKEIARMEKFSSREDEQTALAATAHALKSFFEKSYLRDFYIHLIKIEDMPPQEQAYAASSHAFKCLSSILLITSGDALVKENSLEEALLCYKAAGNPGKKPANALKIKLGLWEDLFGEPGTVTQATLQRIEGILLSKNDVLGAAQMHILHGDYPKGIDLLIKIEKYQNIFQLLQARPAANPASLFETLTHNLSQYAASIASMSQKHVEHVERLGLVRERKEREREEILNGVYADDDCETATLSKSFITNTFMSGTQSAKKKKRSSKLRNTVGGRYEEEYVQYVLSELIGKAQEHAVHAQEIERIVQNIPKEKLTPFLLQKHDSTVSLFNTALRQYRAAFLPSVETDFISQNNEEDVLYDPERPVITQPDTSLIDSYLQRIFP</sequence>
<evidence type="ECO:0000313" key="2">
    <source>
        <dbReference type="Proteomes" id="UP000185944"/>
    </source>
</evidence>
<comment type="caution">
    <text evidence="1">The sequence shown here is derived from an EMBL/GenBank/DDBJ whole genome shotgun (WGS) entry which is preliminary data.</text>
</comment>
<dbReference type="EMBL" id="LTDL01000021">
    <property type="protein sequence ID" value="OAG31188.1"/>
    <property type="molecule type" value="Genomic_DNA"/>
</dbReference>
<dbReference type="GO" id="GO:0005829">
    <property type="term" value="C:cytosol"/>
    <property type="evidence" value="ECO:0007669"/>
    <property type="project" value="TreeGrafter"/>
</dbReference>
<dbReference type="Proteomes" id="UP000185944">
    <property type="component" value="Unassembled WGS sequence"/>
</dbReference>
<dbReference type="GO" id="GO:0002926">
    <property type="term" value="P:tRNA wobble base 5-methoxycarbonylmethyl-2-thiouridinylation"/>
    <property type="evidence" value="ECO:0007669"/>
    <property type="project" value="TreeGrafter"/>
</dbReference>
<dbReference type="PANTHER" id="PTHR12747">
    <property type="entry name" value="ELONGATOR COMPLEX PROTEIN 1"/>
    <property type="match status" value="1"/>
</dbReference>
<dbReference type="VEuPathDB" id="MicrosporidiaDB:NEDG_01601"/>
<dbReference type="GO" id="GO:0000049">
    <property type="term" value="F:tRNA binding"/>
    <property type="evidence" value="ECO:0007669"/>
    <property type="project" value="TreeGrafter"/>
</dbReference>
<gene>
    <name evidence="1" type="ORF">NEDG_01601</name>
</gene>
<reference evidence="1 2" key="1">
    <citation type="submission" date="2016-02" db="EMBL/GenBank/DDBJ databases">
        <title>Discovery of a natural microsporidian pathogen with a broad tissue tropism in Caenorhabditis elegans.</title>
        <authorList>
            <person name="Luallen R.J."/>
            <person name="Reinke A.W."/>
            <person name="Tong L."/>
            <person name="Botts M.R."/>
            <person name="Felix M.-A."/>
            <person name="Troemel E.R."/>
        </authorList>
    </citation>
    <scope>NUCLEOTIDE SEQUENCE [LARGE SCALE GENOMIC DNA]</scope>
    <source>
        <strain evidence="1 2">JUm2807</strain>
    </source>
</reference>
<protein>
    <recommendedName>
        <fullName evidence="3">Elongator complex protein 1</fullName>
    </recommendedName>
</protein>
<evidence type="ECO:0008006" key="3">
    <source>
        <dbReference type="Google" id="ProtNLM"/>
    </source>
</evidence>
<organism evidence="1 2">
    <name type="scientific">Nematocida displodere</name>
    <dbReference type="NCBI Taxonomy" id="1805483"/>
    <lineage>
        <taxon>Eukaryota</taxon>
        <taxon>Fungi</taxon>
        <taxon>Fungi incertae sedis</taxon>
        <taxon>Microsporidia</taxon>
        <taxon>Nematocida</taxon>
    </lineage>
</organism>